<dbReference type="AlphaFoldDB" id="A0A6L3T6M0"/>
<dbReference type="GO" id="GO:0030288">
    <property type="term" value="C:outer membrane-bounded periplasmic space"/>
    <property type="evidence" value="ECO:0007669"/>
    <property type="project" value="TreeGrafter"/>
</dbReference>
<dbReference type="InterPro" id="IPR026045">
    <property type="entry name" value="Ferric-bd"/>
</dbReference>
<accession>A0A6L3T6M0</accession>
<dbReference type="PANTHER" id="PTHR30006">
    <property type="entry name" value="THIAMINE-BINDING PERIPLASMIC PROTEIN-RELATED"/>
    <property type="match status" value="1"/>
</dbReference>
<dbReference type="GO" id="GO:0015888">
    <property type="term" value="P:thiamine transport"/>
    <property type="evidence" value="ECO:0007669"/>
    <property type="project" value="TreeGrafter"/>
</dbReference>
<dbReference type="Pfam" id="PF13343">
    <property type="entry name" value="SBP_bac_6"/>
    <property type="match status" value="1"/>
</dbReference>
<evidence type="ECO:0000313" key="3">
    <source>
        <dbReference type="EMBL" id="KAB1081025.1"/>
    </source>
</evidence>
<keyword evidence="1 2" id="KW-0732">Signal</keyword>
<gene>
    <name evidence="3" type="ORF">F6X53_04510</name>
</gene>
<dbReference type="GO" id="GO:0030976">
    <property type="term" value="F:thiamine pyrophosphate binding"/>
    <property type="evidence" value="ECO:0007669"/>
    <property type="project" value="TreeGrafter"/>
</dbReference>
<dbReference type="Gene3D" id="3.40.190.10">
    <property type="entry name" value="Periplasmic binding protein-like II"/>
    <property type="match status" value="2"/>
</dbReference>
<dbReference type="RefSeq" id="WP_150997789.1">
    <property type="nucleotide sequence ID" value="NZ_BPQY01000274.1"/>
</dbReference>
<keyword evidence="4" id="KW-1185">Reference proteome</keyword>
<feature type="signal peptide" evidence="2">
    <location>
        <begin position="1"/>
        <end position="23"/>
    </location>
</feature>
<dbReference type="SUPFAM" id="SSF53850">
    <property type="entry name" value="Periplasmic binding protein-like II"/>
    <property type="match status" value="1"/>
</dbReference>
<evidence type="ECO:0000313" key="4">
    <source>
        <dbReference type="Proteomes" id="UP000474159"/>
    </source>
</evidence>
<evidence type="ECO:0000256" key="1">
    <source>
        <dbReference type="ARBA" id="ARBA00022729"/>
    </source>
</evidence>
<name>A0A6L3T6M0_9HYPH</name>
<dbReference type="EMBL" id="VZZK01000003">
    <property type="protein sequence ID" value="KAB1081025.1"/>
    <property type="molecule type" value="Genomic_DNA"/>
</dbReference>
<dbReference type="Proteomes" id="UP000474159">
    <property type="component" value="Unassembled WGS sequence"/>
</dbReference>
<protein>
    <submittedName>
        <fullName evidence="3">Extracellular solute-binding protein</fullName>
    </submittedName>
</protein>
<organism evidence="3 4">
    <name type="scientific">Methylobacterium soli</name>
    <dbReference type="NCBI Taxonomy" id="553447"/>
    <lineage>
        <taxon>Bacteria</taxon>
        <taxon>Pseudomonadati</taxon>
        <taxon>Pseudomonadota</taxon>
        <taxon>Alphaproteobacteria</taxon>
        <taxon>Hyphomicrobiales</taxon>
        <taxon>Methylobacteriaceae</taxon>
        <taxon>Methylobacterium</taxon>
    </lineage>
</organism>
<dbReference type="GO" id="GO:0030975">
    <property type="term" value="F:thiamine binding"/>
    <property type="evidence" value="ECO:0007669"/>
    <property type="project" value="TreeGrafter"/>
</dbReference>
<dbReference type="OrthoDB" id="9766989at2"/>
<comment type="caution">
    <text evidence="3">The sequence shown here is derived from an EMBL/GenBank/DDBJ whole genome shotgun (WGS) entry which is preliminary data.</text>
</comment>
<feature type="chain" id="PRO_5026665826" evidence="2">
    <location>
        <begin position="24"/>
        <end position="341"/>
    </location>
</feature>
<sequence>MRFLLSLLLRSLVLACLSAPALAVERTRLIIYTALEPEQHAPFKRAIEAAVPEVEVSWVWHQTGILTDRIFAEREHLRADMVLGLAATSLIAFEKIGLLLPYEPAGADELRRPFRDPNLPYTWTGMDAYLGVICLNGDLAQRDRIPSPDRWRDLLAPEWKGRLALPSPALTGTGYLLVANWIQSMGETAAWDFMDALNQNVATYLATGAGPCEETAKGRYLAGLSYDMRAALLKESGAPIQILVPIDGVGWELEAFAIVQGSPHVDLAKRVADWAASRAASELYAQTFAIVAHPDVSKPPATYPPHIEARMARNDLSWMAENRARILAEWTRRYGDKVQPH</sequence>
<evidence type="ECO:0000256" key="2">
    <source>
        <dbReference type="SAM" id="SignalP"/>
    </source>
</evidence>
<dbReference type="PANTHER" id="PTHR30006:SF2">
    <property type="entry name" value="ABC TRANSPORTER SUBSTRATE-BINDING PROTEIN"/>
    <property type="match status" value="1"/>
</dbReference>
<proteinExistence type="predicted"/>
<reference evidence="3 4" key="1">
    <citation type="submission" date="2019-09" db="EMBL/GenBank/DDBJ databases">
        <title>YIM 48816 draft genome.</title>
        <authorList>
            <person name="Jiang L."/>
        </authorList>
    </citation>
    <scope>NUCLEOTIDE SEQUENCE [LARGE SCALE GENOMIC DNA]</scope>
    <source>
        <strain evidence="3 4">YIM 48816</strain>
    </source>
</reference>
<dbReference type="PIRSF" id="PIRSF002825">
    <property type="entry name" value="CfbpA"/>
    <property type="match status" value="1"/>
</dbReference>